<dbReference type="PANTHER" id="PTHR42781">
    <property type="entry name" value="SPERMIDINE/PUTRESCINE IMPORT ATP-BINDING PROTEIN POTA"/>
    <property type="match status" value="1"/>
</dbReference>
<dbReference type="Gene3D" id="3.40.50.300">
    <property type="entry name" value="P-loop containing nucleotide triphosphate hydrolases"/>
    <property type="match status" value="1"/>
</dbReference>
<dbReference type="PROSITE" id="PS00211">
    <property type="entry name" value="ABC_TRANSPORTER_1"/>
    <property type="match status" value="1"/>
</dbReference>
<gene>
    <name evidence="5" type="ORF">GCM10022240_18500</name>
</gene>
<keyword evidence="3 5" id="KW-0067">ATP-binding</keyword>
<keyword evidence="1" id="KW-0813">Transport</keyword>
<protein>
    <submittedName>
        <fullName evidence="5">ABC transporter ATP-binding protein</fullName>
    </submittedName>
</protein>
<evidence type="ECO:0000313" key="5">
    <source>
        <dbReference type="EMBL" id="GAA3766285.1"/>
    </source>
</evidence>
<evidence type="ECO:0000256" key="1">
    <source>
        <dbReference type="ARBA" id="ARBA00022448"/>
    </source>
</evidence>
<comment type="caution">
    <text evidence="5">The sequence shown here is derived from an EMBL/GenBank/DDBJ whole genome shotgun (WGS) entry which is preliminary data.</text>
</comment>
<evidence type="ECO:0000259" key="4">
    <source>
        <dbReference type="PROSITE" id="PS50893"/>
    </source>
</evidence>
<dbReference type="GO" id="GO:0005524">
    <property type="term" value="F:ATP binding"/>
    <property type="evidence" value="ECO:0007669"/>
    <property type="project" value="UniProtKB-KW"/>
</dbReference>
<name>A0ABP7GPQ8_9MICO</name>
<dbReference type="PROSITE" id="PS50893">
    <property type="entry name" value="ABC_TRANSPORTER_2"/>
    <property type="match status" value="1"/>
</dbReference>
<dbReference type="RefSeq" id="WP_344782822.1">
    <property type="nucleotide sequence ID" value="NZ_BAABAF010000006.1"/>
</dbReference>
<evidence type="ECO:0000256" key="3">
    <source>
        <dbReference type="ARBA" id="ARBA00022840"/>
    </source>
</evidence>
<dbReference type="Pfam" id="PF00005">
    <property type="entry name" value="ABC_tran"/>
    <property type="match status" value="1"/>
</dbReference>
<dbReference type="EMBL" id="BAABAF010000006">
    <property type="protein sequence ID" value="GAA3766285.1"/>
    <property type="molecule type" value="Genomic_DNA"/>
</dbReference>
<evidence type="ECO:0000313" key="6">
    <source>
        <dbReference type="Proteomes" id="UP001500540"/>
    </source>
</evidence>
<dbReference type="SUPFAM" id="SSF50331">
    <property type="entry name" value="MOP-like"/>
    <property type="match status" value="1"/>
</dbReference>
<dbReference type="InterPro" id="IPR050093">
    <property type="entry name" value="ABC_SmlMolc_Importer"/>
</dbReference>
<dbReference type="InterPro" id="IPR003593">
    <property type="entry name" value="AAA+_ATPase"/>
</dbReference>
<dbReference type="SUPFAM" id="SSF52540">
    <property type="entry name" value="P-loop containing nucleoside triphosphate hydrolases"/>
    <property type="match status" value="1"/>
</dbReference>
<accession>A0ABP7GPQ8</accession>
<proteinExistence type="predicted"/>
<sequence>MISAGLDARILVDRGGYTLSADLQVAPGEVVAVMGPSGAGKSTLFGAITGMVPLRGGHVRLDEQVLDAPAGPHVPPNRRGIVLLGQEPRLFPHLTARENVAFGLRARRMPRQQSRVDADRWLQRVGLAGLGRRRPAQLSGGQQQRVALARALAIGPRVLLLDEPLTSLDPDTAGEIRTLLREQLDETGTTTLIATHDAVDAVSLAERLVIVEQGRVTQEGPVREVLRLPQTGFAAAIAGIQRLPGTAEAGLWRADGAAVHLASHDAASLRAAQVAGAPLVALVHAADVRLRPAAALAPASEPGRWTARVTRLEQTLTGVRVHTGAPEVAADVSVDAVAAAGLAPGRIVALQVDPAEVRFTPAGRA</sequence>
<dbReference type="InterPro" id="IPR017871">
    <property type="entry name" value="ABC_transporter-like_CS"/>
</dbReference>
<dbReference type="PANTHER" id="PTHR42781:SF4">
    <property type="entry name" value="SPERMIDINE_PUTRESCINE IMPORT ATP-BINDING PROTEIN POTA"/>
    <property type="match status" value="1"/>
</dbReference>
<reference evidence="6" key="1">
    <citation type="journal article" date="2019" name="Int. J. Syst. Evol. Microbiol.">
        <title>The Global Catalogue of Microorganisms (GCM) 10K type strain sequencing project: providing services to taxonomists for standard genome sequencing and annotation.</title>
        <authorList>
            <consortium name="The Broad Institute Genomics Platform"/>
            <consortium name="The Broad Institute Genome Sequencing Center for Infectious Disease"/>
            <person name="Wu L."/>
            <person name="Ma J."/>
        </authorList>
    </citation>
    <scope>NUCLEOTIDE SEQUENCE [LARGE SCALE GENOMIC DNA]</scope>
    <source>
        <strain evidence="6">JCM 16950</strain>
    </source>
</reference>
<feature type="domain" description="ABC transporter" evidence="4">
    <location>
        <begin position="1"/>
        <end position="238"/>
    </location>
</feature>
<evidence type="ECO:0000256" key="2">
    <source>
        <dbReference type="ARBA" id="ARBA00022741"/>
    </source>
</evidence>
<organism evidence="5 6">
    <name type="scientific">Microbacterium kribbense</name>
    <dbReference type="NCBI Taxonomy" id="433645"/>
    <lineage>
        <taxon>Bacteria</taxon>
        <taxon>Bacillati</taxon>
        <taxon>Actinomycetota</taxon>
        <taxon>Actinomycetes</taxon>
        <taxon>Micrococcales</taxon>
        <taxon>Microbacteriaceae</taxon>
        <taxon>Microbacterium</taxon>
    </lineage>
</organism>
<keyword evidence="2" id="KW-0547">Nucleotide-binding</keyword>
<dbReference type="InterPro" id="IPR008995">
    <property type="entry name" value="Mo/tungstate-bd_C_term_dom"/>
</dbReference>
<dbReference type="InterPro" id="IPR027417">
    <property type="entry name" value="P-loop_NTPase"/>
</dbReference>
<dbReference type="InterPro" id="IPR003439">
    <property type="entry name" value="ABC_transporter-like_ATP-bd"/>
</dbReference>
<dbReference type="Proteomes" id="UP001500540">
    <property type="component" value="Unassembled WGS sequence"/>
</dbReference>
<keyword evidence="6" id="KW-1185">Reference proteome</keyword>
<dbReference type="SMART" id="SM00382">
    <property type="entry name" value="AAA"/>
    <property type="match status" value="1"/>
</dbReference>